<reference evidence="15 16" key="1">
    <citation type="submission" date="2024-11" db="EMBL/GenBank/DDBJ databases">
        <title>A near-complete genome assembly of Cinchona calisaya.</title>
        <authorList>
            <person name="Lian D.C."/>
            <person name="Zhao X.W."/>
            <person name="Wei L."/>
        </authorList>
    </citation>
    <scope>NUCLEOTIDE SEQUENCE [LARGE SCALE GENOMIC DNA]</scope>
    <source>
        <tissue evidence="15">Nenye</tissue>
    </source>
</reference>
<keyword evidence="11" id="KW-0012">Acyltransferase</keyword>
<proteinExistence type="inferred from homology"/>
<dbReference type="GO" id="GO:0005789">
    <property type="term" value="C:endoplasmic reticulum membrane"/>
    <property type="evidence" value="ECO:0007669"/>
    <property type="project" value="UniProtKB-SubCell"/>
</dbReference>
<dbReference type="GO" id="GO:0004758">
    <property type="term" value="F:serine C-palmitoyltransferase activity"/>
    <property type="evidence" value="ECO:0007669"/>
    <property type="project" value="UniProtKB-EC"/>
</dbReference>
<evidence type="ECO:0000259" key="14">
    <source>
        <dbReference type="Pfam" id="PF00155"/>
    </source>
</evidence>
<keyword evidence="8" id="KW-0663">Pyridoxal phosphate</keyword>
<dbReference type="PANTHER" id="PTHR13693">
    <property type="entry name" value="CLASS II AMINOTRANSFERASE/8-AMINO-7-OXONONANOATE SYNTHASE"/>
    <property type="match status" value="1"/>
</dbReference>
<keyword evidence="10" id="KW-0443">Lipid metabolism</keyword>
<comment type="pathway">
    <text evidence="3">Lipid metabolism; sphingolipid metabolism.</text>
</comment>
<dbReference type="InterPro" id="IPR004839">
    <property type="entry name" value="Aminotransferase_I/II_large"/>
</dbReference>
<dbReference type="EMBL" id="JBJUIK010000015">
    <property type="protein sequence ID" value="KAL3502514.1"/>
    <property type="molecule type" value="Genomic_DNA"/>
</dbReference>
<dbReference type="GO" id="GO:0006665">
    <property type="term" value="P:sphingolipid metabolic process"/>
    <property type="evidence" value="ECO:0007669"/>
    <property type="project" value="UniProtKB-KW"/>
</dbReference>
<dbReference type="InterPro" id="IPR015421">
    <property type="entry name" value="PyrdxlP-dep_Trfase_major"/>
</dbReference>
<evidence type="ECO:0000256" key="7">
    <source>
        <dbReference type="ARBA" id="ARBA00022679"/>
    </source>
</evidence>
<keyword evidence="16" id="KW-1185">Reference proteome</keyword>
<comment type="pathway">
    <text evidence="4">Sphingolipid metabolism.</text>
</comment>
<dbReference type="SUPFAM" id="SSF53383">
    <property type="entry name" value="PLP-dependent transferases"/>
    <property type="match status" value="1"/>
</dbReference>
<dbReference type="AlphaFoldDB" id="A0ABD2Y4S0"/>
<dbReference type="FunFam" id="3.40.640.10:FF:000049">
    <property type="entry name" value="serine palmitoyltransferase 1 isoform X1"/>
    <property type="match status" value="1"/>
</dbReference>
<evidence type="ECO:0000256" key="5">
    <source>
        <dbReference type="ARBA" id="ARBA00008392"/>
    </source>
</evidence>
<evidence type="ECO:0000256" key="11">
    <source>
        <dbReference type="ARBA" id="ARBA00023315"/>
    </source>
</evidence>
<dbReference type="PANTHER" id="PTHR13693:SF2">
    <property type="entry name" value="SERINE PALMITOYLTRANSFERASE 1"/>
    <property type="match status" value="1"/>
</dbReference>
<dbReference type="EC" id="2.3.1.50" evidence="6"/>
<evidence type="ECO:0000256" key="13">
    <source>
        <dbReference type="SAM" id="Phobius"/>
    </source>
</evidence>
<evidence type="ECO:0000256" key="2">
    <source>
        <dbReference type="ARBA" id="ARBA00004389"/>
    </source>
</evidence>
<evidence type="ECO:0000256" key="4">
    <source>
        <dbReference type="ARBA" id="ARBA00004991"/>
    </source>
</evidence>
<comment type="subcellular location">
    <subcellularLocation>
        <location evidence="2">Endoplasmic reticulum membrane</location>
        <topology evidence="2">Single-pass membrane protein</topology>
    </subcellularLocation>
</comment>
<organism evidence="15 16">
    <name type="scientific">Cinchona calisaya</name>
    <dbReference type="NCBI Taxonomy" id="153742"/>
    <lineage>
        <taxon>Eukaryota</taxon>
        <taxon>Viridiplantae</taxon>
        <taxon>Streptophyta</taxon>
        <taxon>Embryophyta</taxon>
        <taxon>Tracheophyta</taxon>
        <taxon>Spermatophyta</taxon>
        <taxon>Magnoliopsida</taxon>
        <taxon>eudicotyledons</taxon>
        <taxon>Gunneridae</taxon>
        <taxon>Pentapetalae</taxon>
        <taxon>asterids</taxon>
        <taxon>lamiids</taxon>
        <taxon>Gentianales</taxon>
        <taxon>Rubiaceae</taxon>
        <taxon>Cinchonoideae</taxon>
        <taxon>Cinchoneae</taxon>
        <taxon>Cinchona</taxon>
    </lineage>
</organism>
<dbReference type="Gene3D" id="3.90.1150.10">
    <property type="entry name" value="Aspartate Aminotransferase, domain 1"/>
    <property type="match status" value="1"/>
</dbReference>
<keyword evidence="9" id="KW-0746">Sphingolipid metabolism</keyword>
<evidence type="ECO:0000256" key="9">
    <source>
        <dbReference type="ARBA" id="ARBA00022919"/>
    </source>
</evidence>
<comment type="cofactor">
    <cofactor evidence="1">
        <name>pyridoxal 5'-phosphate</name>
        <dbReference type="ChEBI" id="CHEBI:597326"/>
    </cofactor>
</comment>
<evidence type="ECO:0000313" key="16">
    <source>
        <dbReference type="Proteomes" id="UP001630127"/>
    </source>
</evidence>
<dbReference type="Pfam" id="PF00155">
    <property type="entry name" value="Aminotran_1_2"/>
    <property type="match status" value="1"/>
</dbReference>
<dbReference type="Gene3D" id="3.40.640.10">
    <property type="entry name" value="Type I PLP-dependent aspartate aminotransferase-like (Major domain)"/>
    <property type="match status" value="1"/>
</dbReference>
<protein>
    <recommendedName>
        <fullName evidence="6">serine C-palmitoyltransferase</fullName>
        <ecNumber evidence="6">2.3.1.50</ecNumber>
    </recommendedName>
</protein>
<keyword evidence="13" id="KW-0812">Transmembrane</keyword>
<evidence type="ECO:0000313" key="15">
    <source>
        <dbReference type="EMBL" id="KAL3502514.1"/>
    </source>
</evidence>
<evidence type="ECO:0000256" key="3">
    <source>
        <dbReference type="ARBA" id="ARBA00004760"/>
    </source>
</evidence>
<accession>A0ABD2Y4S0</accession>
<evidence type="ECO:0000256" key="10">
    <source>
        <dbReference type="ARBA" id="ARBA00023098"/>
    </source>
</evidence>
<evidence type="ECO:0000256" key="12">
    <source>
        <dbReference type="ARBA" id="ARBA00048528"/>
    </source>
</evidence>
<dbReference type="InterPro" id="IPR015422">
    <property type="entry name" value="PyrdxlP-dep_Trfase_small"/>
</dbReference>
<dbReference type="InterPro" id="IPR015424">
    <property type="entry name" value="PyrdxlP-dep_Trfase"/>
</dbReference>
<comment type="similarity">
    <text evidence="5">Belongs to the class-II pyridoxal-phosphate-dependent aminotransferase family.</text>
</comment>
<keyword evidence="13" id="KW-0472">Membrane</keyword>
<evidence type="ECO:0000256" key="6">
    <source>
        <dbReference type="ARBA" id="ARBA00013220"/>
    </source>
</evidence>
<feature type="transmembrane region" description="Helical" evidence="13">
    <location>
        <begin position="24"/>
        <end position="52"/>
    </location>
</feature>
<gene>
    <name evidence="15" type="ORF">ACH5RR_036963</name>
</gene>
<keyword evidence="7" id="KW-0808">Transferase</keyword>
<keyword evidence="13" id="KW-1133">Transmembrane helix</keyword>
<comment type="caution">
    <text evidence="15">The sequence shown here is derived from an EMBL/GenBank/DDBJ whole genome shotgun (WGS) entry which is preliminary data.</text>
</comment>
<sequence length="483" mass="52752">MASVAMDILKAASDWLTFAFDAPFARAVVFGVNIGGHLFVEGLLFVVIIFLLSQKSYKPPKRPLTKKEIDELCDEWAPEPLIPQIADDMKYEPPVLESAAGPHAIINSRKVVNFSSTNYLGLLGHEKLLESCTRSLEKYGVGSCGPRQFYGTIDVHLDCEARIAKFLGTPDSILYSYGLSTMFSAVPAFCKKGDVIVVDEGVHWGIQNGLQLSRSTIVYFKHNDMESLRNTLEKVTQENKRAEKLRRYIVVEAVYQNSGQIAPLDEIIKLKEKYRFRVLLDESNSLGVLGSSGRGLTEYCNVPVEKIDIITADMGHGLATEGGFCTGSARVIDHQRLSSSGYVFSASLPPYLASAAITAIDVLEENPDLLTKLATNIGTLWKGLSGIKGLEIASDPASPIVFLQLKKSTGSSKGDLQVLEDIAQRVLKEDTVFVATSKRSALDKCKLPVGVRLFVSAAHTENDLVKAGESLKRVAALILNGHD</sequence>
<name>A0ABD2Y4S0_9GENT</name>
<feature type="domain" description="Aminotransferase class I/classII large" evidence="14">
    <location>
        <begin position="110"/>
        <end position="467"/>
    </location>
</feature>
<dbReference type="Proteomes" id="UP001630127">
    <property type="component" value="Unassembled WGS sequence"/>
</dbReference>
<evidence type="ECO:0000256" key="8">
    <source>
        <dbReference type="ARBA" id="ARBA00022898"/>
    </source>
</evidence>
<dbReference type="InterPro" id="IPR050087">
    <property type="entry name" value="AON_synthase_class-II"/>
</dbReference>
<evidence type="ECO:0000256" key="1">
    <source>
        <dbReference type="ARBA" id="ARBA00001933"/>
    </source>
</evidence>
<comment type="catalytic activity">
    <reaction evidence="12">
        <text>L-serine + hexadecanoyl-CoA + H(+) = 3-oxosphinganine + CO2 + CoA</text>
        <dbReference type="Rhea" id="RHEA:14761"/>
        <dbReference type="ChEBI" id="CHEBI:15378"/>
        <dbReference type="ChEBI" id="CHEBI:16526"/>
        <dbReference type="ChEBI" id="CHEBI:33384"/>
        <dbReference type="ChEBI" id="CHEBI:57287"/>
        <dbReference type="ChEBI" id="CHEBI:57379"/>
        <dbReference type="ChEBI" id="CHEBI:58299"/>
        <dbReference type="EC" id="2.3.1.50"/>
    </reaction>
</comment>